<evidence type="ECO:0000313" key="3">
    <source>
        <dbReference type="Proteomes" id="UP000504606"/>
    </source>
</evidence>
<feature type="compositionally biased region" description="Low complexity" evidence="1">
    <location>
        <begin position="116"/>
        <end position="125"/>
    </location>
</feature>
<gene>
    <name evidence="4" type="primary">LOC127751406</name>
</gene>
<dbReference type="GeneID" id="127751406"/>
<evidence type="ECO:0000256" key="1">
    <source>
        <dbReference type="SAM" id="MobiDB-lite"/>
    </source>
</evidence>
<proteinExistence type="predicted"/>
<evidence type="ECO:0000313" key="4">
    <source>
        <dbReference type="RefSeq" id="XP_052130883.1"/>
    </source>
</evidence>
<dbReference type="KEGG" id="foc:127751406"/>
<name>A0A9C6X861_FRAOC</name>
<evidence type="ECO:0000256" key="2">
    <source>
        <dbReference type="SAM" id="Phobius"/>
    </source>
</evidence>
<accession>A0A9C6X861</accession>
<reference evidence="4" key="1">
    <citation type="submission" date="2025-08" db="UniProtKB">
        <authorList>
            <consortium name="RefSeq"/>
        </authorList>
    </citation>
    <scope>IDENTIFICATION</scope>
    <source>
        <tissue evidence="4">Whole organism</tissue>
    </source>
</reference>
<protein>
    <submittedName>
        <fullName evidence="4">Uncharacterized protein LOC127751406</fullName>
    </submittedName>
</protein>
<keyword evidence="2" id="KW-1133">Transmembrane helix</keyword>
<dbReference type="RefSeq" id="XP_052130883.1">
    <property type="nucleotide sequence ID" value="XM_052274923.1"/>
</dbReference>
<keyword evidence="3" id="KW-1185">Reference proteome</keyword>
<keyword evidence="2" id="KW-0472">Membrane</keyword>
<dbReference type="AlphaFoldDB" id="A0A9C6X861"/>
<keyword evidence="2" id="KW-0812">Transmembrane</keyword>
<feature type="transmembrane region" description="Helical" evidence="2">
    <location>
        <begin position="12"/>
        <end position="35"/>
    </location>
</feature>
<organism evidence="3 4">
    <name type="scientific">Frankliniella occidentalis</name>
    <name type="common">Western flower thrips</name>
    <name type="synonym">Euthrips occidentalis</name>
    <dbReference type="NCBI Taxonomy" id="133901"/>
    <lineage>
        <taxon>Eukaryota</taxon>
        <taxon>Metazoa</taxon>
        <taxon>Ecdysozoa</taxon>
        <taxon>Arthropoda</taxon>
        <taxon>Hexapoda</taxon>
        <taxon>Insecta</taxon>
        <taxon>Pterygota</taxon>
        <taxon>Neoptera</taxon>
        <taxon>Paraneoptera</taxon>
        <taxon>Thysanoptera</taxon>
        <taxon>Terebrantia</taxon>
        <taxon>Thripoidea</taxon>
        <taxon>Thripidae</taxon>
        <taxon>Frankliniella</taxon>
    </lineage>
</organism>
<sequence length="134" mass="14628">MDGARWHQDVWVITSSVLTGCVVFVTLVYCMYCCLRAAEPAQGRYRDWGSNRSGSSNRWWWWSPRYGVVSVVYPAAAPPAPVPVPGAPLQPLHAVTVYPEAAPPYTAYAAPPPAAAPQQQQQQGGAKEDADKKK</sequence>
<feature type="region of interest" description="Disordered" evidence="1">
    <location>
        <begin position="108"/>
        <end position="134"/>
    </location>
</feature>
<dbReference type="PROSITE" id="PS51257">
    <property type="entry name" value="PROKAR_LIPOPROTEIN"/>
    <property type="match status" value="1"/>
</dbReference>
<dbReference type="Proteomes" id="UP000504606">
    <property type="component" value="Unplaced"/>
</dbReference>